<comment type="caution">
    <text evidence="3">The sequence shown here is derived from an EMBL/GenBank/DDBJ whole genome shotgun (WGS) entry which is preliminary data.</text>
</comment>
<dbReference type="GO" id="GO:0003713">
    <property type="term" value="F:transcription coactivator activity"/>
    <property type="evidence" value="ECO:0007669"/>
    <property type="project" value="TreeGrafter"/>
</dbReference>
<dbReference type="GO" id="GO:0019432">
    <property type="term" value="P:triglyceride biosynthetic process"/>
    <property type="evidence" value="ECO:0007669"/>
    <property type="project" value="TreeGrafter"/>
</dbReference>
<evidence type="ECO:0000313" key="4">
    <source>
        <dbReference type="Proteomes" id="UP001174909"/>
    </source>
</evidence>
<feature type="region of interest" description="Disordered" evidence="1">
    <location>
        <begin position="88"/>
        <end position="110"/>
    </location>
</feature>
<evidence type="ECO:0000256" key="1">
    <source>
        <dbReference type="SAM" id="MobiDB-lite"/>
    </source>
</evidence>
<feature type="non-terminal residue" evidence="3">
    <location>
        <position position="1"/>
    </location>
</feature>
<dbReference type="GO" id="GO:0032869">
    <property type="term" value="P:cellular response to insulin stimulus"/>
    <property type="evidence" value="ECO:0007669"/>
    <property type="project" value="TreeGrafter"/>
</dbReference>
<reference evidence="3" key="1">
    <citation type="submission" date="2023-03" db="EMBL/GenBank/DDBJ databases">
        <authorList>
            <person name="Steffen K."/>
            <person name="Cardenas P."/>
        </authorList>
    </citation>
    <scope>NUCLEOTIDE SEQUENCE</scope>
</reference>
<feature type="domain" description="Lipin/Ned1/Smp2 (LNS2)" evidence="2">
    <location>
        <begin position="35"/>
        <end position="85"/>
    </location>
</feature>
<dbReference type="PANTHER" id="PTHR12181:SF12">
    <property type="entry name" value="PHOSPHATIDATE PHOSPHATASE"/>
    <property type="match status" value="1"/>
</dbReference>
<dbReference type="InterPro" id="IPR013209">
    <property type="entry name" value="LNS2"/>
</dbReference>
<sequence length="129" mass="14687">AGYTKQFLRRLTRGAASLPDGPLFSTRILVVHASKSRDVKSYTQVGIPRSRIFTVNYKGHLKYEISSTFQSTYMNMIEFVDAQFPPVGRRLPSSPSPPSPPPSPHSTREEYSTFNFWRTDLPHQPPFDL</sequence>
<evidence type="ECO:0000313" key="3">
    <source>
        <dbReference type="EMBL" id="CAI8057047.1"/>
    </source>
</evidence>
<organism evidence="3 4">
    <name type="scientific">Geodia barretti</name>
    <name type="common">Barrett's horny sponge</name>
    <dbReference type="NCBI Taxonomy" id="519541"/>
    <lineage>
        <taxon>Eukaryota</taxon>
        <taxon>Metazoa</taxon>
        <taxon>Porifera</taxon>
        <taxon>Demospongiae</taxon>
        <taxon>Heteroscleromorpha</taxon>
        <taxon>Tetractinellida</taxon>
        <taxon>Astrophorina</taxon>
        <taxon>Geodiidae</taxon>
        <taxon>Geodia</taxon>
    </lineage>
</organism>
<dbReference type="GO" id="GO:0009062">
    <property type="term" value="P:fatty acid catabolic process"/>
    <property type="evidence" value="ECO:0007669"/>
    <property type="project" value="TreeGrafter"/>
</dbReference>
<proteinExistence type="predicted"/>
<gene>
    <name evidence="3" type="ORF">GBAR_LOCUS31072</name>
</gene>
<dbReference type="PANTHER" id="PTHR12181">
    <property type="entry name" value="LIPIN"/>
    <property type="match status" value="1"/>
</dbReference>
<dbReference type="InterPro" id="IPR026058">
    <property type="entry name" value="LIPIN"/>
</dbReference>
<dbReference type="EMBL" id="CASHTH010004419">
    <property type="protein sequence ID" value="CAI8057047.1"/>
    <property type="molecule type" value="Genomic_DNA"/>
</dbReference>
<dbReference type="Proteomes" id="UP001174909">
    <property type="component" value="Unassembled WGS sequence"/>
</dbReference>
<dbReference type="AlphaFoldDB" id="A0AA35U043"/>
<evidence type="ECO:0000259" key="2">
    <source>
        <dbReference type="Pfam" id="PF08235"/>
    </source>
</evidence>
<name>A0AA35U043_GEOBA</name>
<dbReference type="GO" id="GO:0008195">
    <property type="term" value="F:phosphatidate phosphatase activity"/>
    <property type="evidence" value="ECO:0007669"/>
    <property type="project" value="TreeGrafter"/>
</dbReference>
<keyword evidence="4" id="KW-1185">Reference proteome</keyword>
<dbReference type="GO" id="GO:0045944">
    <property type="term" value="P:positive regulation of transcription by RNA polymerase II"/>
    <property type="evidence" value="ECO:0007669"/>
    <property type="project" value="TreeGrafter"/>
</dbReference>
<accession>A0AA35U043</accession>
<dbReference type="GO" id="GO:0005634">
    <property type="term" value="C:nucleus"/>
    <property type="evidence" value="ECO:0007669"/>
    <property type="project" value="TreeGrafter"/>
</dbReference>
<dbReference type="Pfam" id="PF08235">
    <property type="entry name" value="LNS2"/>
    <property type="match status" value="1"/>
</dbReference>
<feature type="compositionally biased region" description="Pro residues" evidence="1">
    <location>
        <begin position="94"/>
        <end position="104"/>
    </location>
</feature>
<protein>
    <submittedName>
        <fullName evidence="3">Phosphatidate phosphatase LPIN3</fullName>
    </submittedName>
</protein>